<evidence type="ECO:0000259" key="3">
    <source>
        <dbReference type="PROSITE" id="PS50033"/>
    </source>
</evidence>
<name>A0AAV5AN64_9AGAM</name>
<dbReference type="Proteomes" id="UP001050691">
    <property type="component" value="Unassembled WGS sequence"/>
</dbReference>
<feature type="compositionally biased region" description="Low complexity" evidence="2">
    <location>
        <begin position="154"/>
        <end position="164"/>
    </location>
</feature>
<dbReference type="PROSITE" id="PS50033">
    <property type="entry name" value="UBX"/>
    <property type="match status" value="1"/>
</dbReference>
<dbReference type="PANTHER" id="PTHR23333">
    <property type="entry name" value="UBX DOMAIN CONTAINING PROTEIN"/>
    <property type="match status" value="1"/>
</dbReference>
<dbReference type="GO" id="GO:0043161">
    <property type="term" value="P:proteasome-mediated ubiquitin-dependent protein catabolic process"/>
    <property type="evidence" value="ECO:0007669"/>
    <property type="project" value="TreeGrafter"/>
</dbReference>
<dbReference type="Gene3D" id="3.10.20.90">
    <property type="entry name" value="Phosphatidylinositol 3-kinase Catalytic Subunit, Chain A, domain 1"/>
    <property type="match status" value="1"/>
</dbReference>
<evidence type="ECO:0000259" key="4">
    <source>
        <dbReference type="PROSITE" id="PS51399"/>
    </source>
</evidence>
<feature type="domain" description="SEP" evidence="4">
    <location>
        <begin position="202"/>
        <end position="267"/>
    </location>
</feature>
<dbReference type="CDD" id="cd01770">
    <property type="entry name" value="UBX_UBXN2"/>
    <property type="match status" value="1"/>
</dbReference>
<dbReference type="GO" id="GO:0005829">
    <property type="term" value="C:cytosol"/>
    <property type="evidence" value="ECO:0007669"/>
    <property type="project" value="TreeGrafter"/>
</dbReference>
<feature type="region of interest" description="Disordered" evidence="2">
    <location>
        <begin position="153"/>
        <end position="176"/>
    </location>
</feature>
<dbReference type="SUPFAM" id="SSF54236">
    <property type="entry name" value="Ubiquitin-like"/>
    <property type="match status" value="1"/>
</dbReference>
<evidence type="ECO:0008006" key="7">
    <source>
        <dbReference type="Google" id="ProtNLM"/>
    </source>
</evidence>
<evidence type="ECO:0000256" key="2">
    <source>
        <dbReference type="SAM" id="MobiDB-lite"/>
    </source>
</evidence>
<feature type="domain" description="UBX" evidence="3">
    <location>
        <begin position="322"/>
        <end position="399"/>
    </location>
</feature>
<dbReference type="EMBL" id="BPWL01000009">
    <property type="protein sequence ID" value="GJJ14154.1"/>
    <property type="molecule type" value="Genomic_DNA"/>
</dbReference>
<sequence length="401" mass="42730">MSDPNNPSNNDDQHGTYTLGGGRVEPLPTAWGRSNQQSGTGRTGRIGATSAFGSSSTDCKTDVINDRNTSSSNSRFATLRDLSGSSATPLGGGSGPPMGGHMSDDDDDDGPEGNDNDGGENWYAGGERSGLSVENPERRSGPHVVRDILRKAAEAATPPQAAATSGGSFRGSGYKLGSDEVESSIVPDMSAQTNESGDDQQTATRYITFWRDGFSVEDGPLMRYDEPGNAQLLNEINAGHAPPQFLNVDVGQPVELRVTRRLNEDYIPPPKRPLAAFEGQGHRLGSIVPETASAEPSIPGAFPTSSTSSRVESTQMKFEVDQTLPTTSVQVRLADGTRLVARMNLHHTVGDIRNFINASRPGSSLTPYTIQTPFPVRILDDNTLTIEKAGLKNSVVVQRMT</sequence>
<dbReference type="GO" id="GO:0031468">
    <property type="term" value="P:nuclear membrane reassembly"/>
    <property type="evidence" value="ECO:0007669"/>
    <property type="project" value="TreeGrafter"/>
</dbReference>
<dbReference type="GO" id="GO:0000045">
    <property type="term" value="P:autophagosome assembly"/>
    <property type="evidence" value="ECO:0007669"/>
    <property type="project" value="TreeGrafter"/>
</dbReference>
<dbReference type="PANTHER" id="PTHR23333:SF20">
    <property type="entry name" value="NSFL1 COFACTOR P47"/>
    <property type="match status" value="1"/>
</dbReference>
<dbReference type="InterPro" id="IPR036241">
    <property type="entry name" value="NSFL1C_SEP_dom_sf"/>
</dbReference>
<dbReference type="Gene3D" id="3.30.420.210">
    <property type="entry name" value="SEP domain"/>
    <property type="match status" value="1"/>
</dbReference>
<dbReference type="SUPFAM" id="SSF102848">
    <property type="entry name" value="NSFL1 (p97 ATPase) cofactor p47, SEP domain"/>
    <property type="match status" value="1"/>
</dbReference>
<dbReference type="InterPro" id="IPR012989">
    <property type="entry name" value="SEP_domain"/>
</dbReference>
<dbReference type="GO" id="GO:0007030">
    <property type="term" value="P:Golgi organization"/>
    <property type="evidence" value="ECO:0007669"/>
    <property type="project" value="TreeGrafter"/>
</dbReference>
<dbReference type="Pfam" id="PF08059">
    <property type="entry name" value="SEP"/>
    <property type="match status" value="1"/>
</dbReference>
<dbReference type="SMART" id="SM00166">
    <property type="entry name" value="UBX"/>
    <property type="match status" value="1"/>
</dbReference>
<feature type="compositionally biased region" description="Acidic residues" evidence="2">
    <location>
        <begin position="104"/>
        <end position="118"/>
    </location>
</feature>
<dbReference type="PROSITE" id="PS51399">
    <property type="entry name" value="SEP"/>
    <property type="match status" value="1"/>
</dbReference>
<proteinExistence type="predicted"/>
<dbReference type="FunFam" id="3.10.20.90:FF:000179">
    <property type="entry name" value="Plant UBX domain-containing protein 4"/>
    <property type="match status" value="1"/>
</dbReference>
<dbReference type="AlphaFoldDB" id="A0AAV5AN64"/>
<feature type="compositionally biased region" description="Polar residues" evidence="2">
    <location>
        <begin position="66"/>
        <end position="76"/>
    </location>
</feature>
<evidence type="ECO:0000313" key="5">
    <source>
        <dbReference type="EMBL" id="GJJ14154.1"/>
    </source>
</evidence>
<dbReference type="GO" id="GO:0061025">
    <property type="term" value="P:membrane fusion"/>
    <property type="evidence" value="ECO:0007669"/>
    <property type="project" value="TreeGrafter"/>
</dbReference>
<evidence type="ECO:0000256" key="1">
    <source>
        <dbReference type="ARBA" id="ARBA00022786"/>
    </source>
</evidence>
<dbReference type="GO" id="GO:0043130">
    <property type="term" value="F:ubiquitin binding"/>
    <property type="evidence" value="ECO:0007669"/>
    <property type="project" value="TreeGrafter"/>
</dbReference>
<feature type="region of interest" description="Disordered" evidence="2">
    <location>
        <begin position="1"/>
        <end position="141"/>
    </location>
</feature>
<keyword evidence="1" id="KW-0833">Ubl conjugation pathway</keyword>
<dbReference type="InterPro" id="IPR001012">
    <property type="entry name" value="UBX_dom"/>
</dbReference>
<dbReference type="Pfam" id="PF00789">
    <property type="entry name" value="UBX"/>
    <property type="match status" value="1"/>
</dbReference>
<evidence type="ECO:0000313" key="6">
    <source>
        <dbReference type="Proteomes" id="UP001050691"/>
    </source>
</evidence>
<gene>
    <name evidence="5" type="ORF">Clacol_008414</name>
</gene>
<keyword evidence="6" id="KW-1185">Reference proteome</keyword>
<protein>
    <recommendedName>
        <fullName evidence="7">SEP-domain-containing protein</fullName>
    </recommendedName>
</protein>
<dbReference type="InterPro" id="IPR029071">
    <property type="entry name" value="Ubiquitin-like_domsf"/>
</dbReference>
<organism evidence="5 6">
    <name type="scientific">Clathrus columnatus</name>
    <dbReference type="NCBI Taxonomy" id="1419009"/>
    <lineage>
        <taxon>Eukaryota</taxon>
        <taxon>Fungi</taxon>
        <taxon>Dikarya</taxon>
        <taxon>Basidiomycota</taxon>
        <taxon>Agaricomycotina</taxon>
        <taxon>Agaricomycetes</taxon>
        <taxon>Phallomycetidae</taxon>
        <taxon>Phallales</taxon>
        <taxon>Clathraceae</taxon>
        <taxon>Clathrus</taxon>
    </lineage>
</organism>
<dbReference type="GO" id="GO:0005634">
    <property type="term" value="C:nucleus"/>
    <property type="evidence" value="ECO:0007669"/>
    <property type="project" value="TreeGrafter"/>
</dbReference>
<comment type="caution">
    <text evidence="5">The sequence shown here is derived from an EMBL/GenBank/DDBJ whole genome shotgun (WGS) entry which is preliminary data.</text>
</comment>
<feature type="compositionally biased region" description="Low complexity" evidence="2">
    <location>
        <begin position="1"/>
        <end position="10"/>
    </location>
</feature>
<reference evidence="5" key="1">
    <citation type="submission" date="2021-10" db="EMBL/GenBank/DDBJ databases">
        <title>De novo Genome Assembly of Clathrus columnatus (Basidiomycota, Fungi) Using Illumina and Nanopore Sequence Data.</title>
        <authorList>
            <person name="Ogiso-Tanaka E."/>
            <person name="Itagaki H."/>
            <person name="Hosoya T."/>
            <person name="Hosaka K."/>
        </authorList>
    </citation>
    <scope>NUCLEOTIDE SEQUENCE</scope>
    <source>
        <strain evidence="5">MO-923</strain>
    </source>
</reference>
<accession>A0AAV5AN64</accession>
<dbReference type="SMART" id="SM00553">
    <property type="entry name" value="SEP"/>
    <property type="match status" value="1"/>
</dbReference>
<dbReference type="FunFam" id="3.30.420.210:FF:000002">
    <property type="entry name" value="UBX domain-containing protein 1"/>
    <property type="match status" value="1"/>
</dbReference>